<dbReference type="InterPro" id="IPR019193">
    <property type="entry name" value="UBQ-conj_enz_E2-bd_prot"/>
</dbReference>
<accession>G4TQZ4</accession>
<dbReference type="GO" id="GO:0006513">
    <property type="term" value="P:protein monoubiquitination"/>
    <property type="evidence" value="ECO:0007669"/>
    <property type="project" value="TreeGrafter"/>
</dbReference>
<protein>
    <submittedName>
        <fullName evidence="2">Uncharacterized protein</fullName>
    </submittedName>
</protein>
<feature type="compositionally biased region" description="Basic residues" evidence="1">
    <location>
        <begin position="598"/>
        <end position="612"/>
    </location>
</feature>
<feature type="compositionally biased region" description="Basic and acidic residues" evidence="1">
    <location>
        <begin position="260"/>
        <end position="271"/>
    </location>
</feature>
<gene>
    <name evidence="2" type="ORF">PIIN_07692</name>
</gene>
<dbReference type="EMBL" id="CAFZ01000248">
    <property type="protein sequence ID" value="CCA73737.1"/>
    <property type="molecule type" value="Genomic_DNA"/>
</dbReference>
<dbReference type="GO" id="GO:0043161">
    <property type="term" value="P:proteasome-mediated ubiquitin-dependent protein catabolic process"/>
    <property type="evidence" value="ECO:0007669"/>
    <property type="project" value="TreeGrafter"/>
</dbReference>
<dbReference type="AlphaFoldDB" id="G4TQZ4"/>
<feature type="region of interest" description="Disordered" evidence="1">
    <location>
        <begin position="628"/>
        <end position="647"/>
    </location>
</feature>
<dbReference type="Proteomes" id="UP000007148">
    <property type="component" value="Unassembled WGS sequence"/>
</dbReference>
<feature type="compositionally biased region" description="Polar residues" evidence="1">
    <location>
        <begin position="427"/>
        <end position="442"/>
    </location>
</feature>
<evidence type="ECO:0000313" key="3">
    <source>
        <dbReference type="Proteomes" id="UP000007148"/>
    </source>
</evidence>
<dbReference type="OrthoDB" id="66510at2759"/>
<dbReference type="GO" id="GO:0005829">
    <property type="term" value="C:cytosol"/>
    <property type="evidence" value="ECO:0007669"/>
    <property type="project" value="TreeGrafter"/>
</dbReference>
<dbReference type="PANTHER" id="PTHR31531:SF2">
    <property type="entry name" value="E3 UBIQUITIN-PROTEIN LIGASE E3D"/>
    <property type="match status" value="1"/>
</dbReference>
<feature type="compositionally biased region" description="Basic and acidic residues" evidence="1">
    <location>
        <begin position="446"/>
        <end position="460"/>
    </location>
</feature>
<feature type="region of interest" description="Disordered" evidence="1">
    <location>
        <begin position="416"/>
        <end position="462"/>
    </location>
</feature>
<keyword evidence="3" id="KW-1185">Reference proteome</keyword>
<dbReference type="Pfam" id="PF09814">
    <property type="entry name" value="HECT_2"/>
    <property type="match status" value="1"/>
</dbReference>
<organism evidence="2 3">
    <name type="scientific">Serendipita indica (strain DSM 11827)</name>
    <name type="common">Root endophyte fungus</name>
    <name type="synonym">Piriformospora indica</name>
    <dbReference type="NCBI Taxonomy" id="1109443"/>
    <lineage>
        <taxon>Eukaryota</taxon>
        <taxon>Fungi</taxon>
        <taxon>Dikarya</taxon>
        <taxon>Basidiomycota</taxon>
        <taxon>Agaricomycotina</taxon>
        <taxon>Agaricomycetes</taxon>
        <taxon>Sebacinales</taxon>
        <taxon>Serendipitaceae</taxon>
        <taxon>Serendipita</taxon>
    </lineage>
</organism>
<feature type="compositionally biased region" description="Basic and acidic residues" evidence="1">
    <location>
        <begin position="1"/>
        <end position="12"/>
    </location>
</feature>
<dbReference type="HOGENOM" id="CLU_303505_0_0_1"/>
<dbReference type="GO" id="GO:0000209">
    <property type="term" value="P:protein polyubiquitination"/>
    <property type="evidence" value="ECO:0007669"/>
    <property type="project" value="TreeGrafter"/>
</dbReference>
<feature type="region of interest" description="Disordered" evidence="1">
    <location>
        <begin position="1"/>
        <end position="34"/>
    </location>
</feature>
<dbReference type="eggNOG" id="KOG4784">
    <property type="taxonomic scope" value="Eukaryota"/>
</dbReference>
<evidence type="ECO:0000256" key="1">
    <source>
        <dbReference type="SAM" id="MobiDB-lite"/>
    </source>
</evidence>
<feature type="compositionally biased region" description="Polar residues" evidence="1">
    <location>
        <begin position="582"/>
        <end position="597"/>
    </location>
</feature>
<dbReference type="GO" id="GO:0005634">
    <property type="term" value="C:nucleus"/>
    <property type="evidence" value="ECO:0007669"/>
    <property type="project" value="TreeGrafter"/>
</dbReference>
<feature type="region of interest" description="Disordered" evidence="1">
    <location>
        <begin position="575"/>
        <end position="616"/>
    </location>
</feature>
<name>G4TQZ4_SERID</name>
<dbReference type="PANTHER" id="PTHR31531">
    <property type="entry name" value="E3 UBIQUITIN-PROTEIN LIGASE E3D FAMILY MEMBER"/>
    <property type="match status" value="1"/>
</dbReference>
<dbReference type="GO" id="GO:0061630">
    <property type="term" value="F:ubiquitin protein ligase activity"/>
    <property type="evidence" value="ECO:0007669"/>
    <property type="project" value="TreeGrafter"/>
</dbReference>
<dbReference type="GO" id="GO:0031624">
    <property type="term" value="F:ubiquitin conjugating enzyme binding"/>
    <property type="evidence" value="ECO:0007669"/>
    <property type="project" value="TreeGrafter"/>
</dbReference>
<dbReference type="GO" id="GO:0030332">
    <property type="term" value="F:cyclin binding"/>
    <property type="evidence" value="ECO:0007669"/>
    <property type="project" value="TreeGrafter"/>
</dbReference>
<dbReference type="GO" id="GO:0000151">
    <property type="term" value="C:ubiquitin ligase complex"/>
    <property type="evidence" value="ECO:0007669"/>
    <property type="project" value="TreeGrafter"/>
</dbReference>
<proteinExistence type="predicted"/>
<dbReference type="GO" id="GO:0051865">
    <property type="term" value="P:protein autoubiquitination"/>
    <property type="evidence" value="ECO:0007669"/>
    <property type="project" value="TreeGrafter"/>
</dbReference>
<dbReference type="InParanoid" id="G4TQZ4"/>
<dbReference type="STRING" id="1109443.G4TQZ4"/>
<comment type="caution">
    <text evidence="2">The sequence shown here is derived from an EMBL/GenBank/DDBJ whole genome shotgun (WGS) entry which is preliminary data.</text>
</comment>
<sequence length="882" mass="98053">MATLIREERKVTAQENSTTRDANELAASIPTPFPRIERVAADAQTQPTISKPAQSASNITKDDIHSGVATTSHKPSHEQKTSNLLPSISQLEHSCLLTLNTLLSSSRPQFEWTPIIPPRRHSMPSPSTVHPTASGFLDHHDPFNDRTGNETAIQTLLGNLRNLAGEEEGMIELHTEQQDGPSVLRELQSRVHTLSTTMSESEAQLSRSLVSLLVHVERLKQLKPLWVQNKGVQPPLVENGSIPSSVYDDLNRQVSTLKAQRADTEDVDSRENASSTQEETEAALLWSRIDEDLETVSRLCRRRMRALDPFLDDASYVERDRHGDTALPPEYDHADFELPQYRMSHDLHLDEKHKEKRLEQAQHTRLSTTGSVQDEKMRLDFESVMMAIDRMYIVAPQLHNQRVELKKTKAEQLERASKAAEAAAIAGTSSQHVPSAQRSRSGSGAEEPRVKGKGKVRSEEQELDSMLSLIGKASSRRMNDQAVVLSDDLKLRLQRARMEDDEKRRQFVEQLVSHSDAGRLHNQDAVLMPAGQRIKDPEVLLTLPEFIREAVPPGLQGDRTDDPNALLTLPEFVKESQRTESQKMAQSQSEDPPSKSSAIKRKESKPRLKPRSKSFSNAAGAGAWILGKPWSRQMPPPPTSSQTAATSPSQGLSISFVAEHQETLNVVILLFKITNSTGTPSQIVLEVVPSSSGASDEGNLLTGDQFLVKQNASWSPPLHLPARVLAGKHIITPMGEHYEIKLPTPPQSLDAIQIASSVPLMDAAQLRSISPSSFVCSSCSLPLVHTSDDSTGSLQYRDLPSDYWTELVDAWVCHHDQALSKRVSEAAQEGFWPRRQECLIGGSYYLLEESATIITNLRSSKEVKWSQVSIRGLWFLWSPCCE</sequence>
<evidence type="ECO:0000313" key="2">
    <source>
        <dbReference type="EMBL" id="CCA73737.1"/>
    </source>
</evidence>
<reference evidence="2 3" key="1">
    <citation type="journal article" date="2011" name="PLoS Pathog.">
        <title>Endophytic Life Strategies Decoded by Genome and Transcriptome Analyses of the Mutualistic Root Symbiont Piriformospora indica.</title>
        <authorList>
            <person name="Zuccaro A."/>
            <person name="Lahrmann U."/>
            <person name="Guldener U."/>
            <person name="Langen G."/>
            <person name="Pfiffi S."/>
            <person name="Biedenkopf D."/>
            <person name="Wong P."/>
            <person name="Samans B."/>
            <person name="Grimm C."/>
            <person name="Basiewicz M."/>
            <person name="Murat C."/>
            <person name="Martin F."/>
            <person name="Kogel K.H."/>
        </authorList>
    </citation>
    <scope>NUCLEOTIDE SEQUENCE [LARGE SCALE GENOMIC DNA]</scope>
    <source>
        <strain evidence="2 3">DSM 11827</strain>
    </source>
</reference>
<feature type="region of interest" description="Disordered" evidence="1">
    <location>
        <begin position="257"/>
        <end position="280"/>
    </location>
</feature>